<keyword evidence="2" id="KW-1185">Reference proteome</keyword>
<proteinExistence type="predicted"/>
<protein>
    <submittedName>
        <fullName evidence="1">Replication protein P</fullName>
    </submittedName>
</protein>
<dbReference type="Proteomes" id="UP001576708">
    <property type="component" value="Unassembled WGS sequence"/>
</dbReference>
<dbReference type="Pfam" id="PF06992">
    <property type="entry name" value="Phage_lambda_P"/>
    <property type="match status" value="1"/>
</dbReference>
<evidence type="ECO:0000313" key="2">
    <source>
        <dbReference type="Proteomes" id="UP001576708"/>
    </source>
</evidence>
<evidence type="ECO:0000313" key="1">
    <source>
        <dbReference type="EMBL" id="MFB2619601.1"/>
    </source>
</evidence>
<gene>
    <name evidence="1" type="ORF">ACE02W_07300</name>
</gene>
<dbReference type="EMBL" id="JBHFGU010000002">
    <property type="protein sequence ID" value="MFB2619601.1"/>
    <property type="molecule type" value="Genomic_DNA"/>
</dbReference>
<dbReference type="RefSeq" id="WP_342201207.1">
    <property type="nucleotide sequence ID" value="NZ_JBCATE010000002.1"/>
</dbReference>
<comment type="caution">
    <text evidence="1">The sequence shown here is derived from an EMBL/GenBank/DDBJ whole genome shotgun (WGS) entry which is preliminary data.</text>
</comment>
<name>A0ABV4VH42_9GAMM</name>
<organism evidence="1 2">
    <name type="scientific">Shewanella mangrovisoli</name>
    <dbReference type="NCBI Taxonomy" id="2864211"/>
    <lineage>
        <taxon>Bacteria</taxon>
        <taxon>Pseudomonadati</taxon>
        <taxon>Pseudomonadota</taxon>
        <taxon>Gammaproteobacteria</taxon>
        <taxon>Alteromonadales</taxon>
        <taxon>Shewanellaceae</taxon>
        <taxon>Shewanella</taxon>
    </lineage>
</organism>
<reference evidence="1 2" key="1">
    <citation type="submission" date="2024-09" db="EMBL/GenBank/DDBJ databases">
        <authorList>
            <person name="Zhang Y."/>
        </authorList>
    </citation>
    <scope>NUCLEOTIDE SEQUENCE [LARGE SCALE GENOMIC DNA]</scope>
    <source>
        <strain evidence="1 2">ZJ318</strain>
    </source>
</reference>
<accession>A0ABV4VH42</accession>
<dbReference type="InterPro" id="IPR009731">
    <property type="entry name" value="P-like"/>
</dbReference>
<sequence>MSAQSIQTLMHSRPIVGNGGQCNRAEPTTVDRAIVDSIFVKLRILFPVGAPRQDEEGIHKSEWLKTLAVQGIRSREQVQHGLNRARREVGDRKFWPTPRQFCAWCMPSANDAGLPELEAAYREALKHYHRPDKHRWSHDIVRLAVRETGSWLFAQGAEKEVFEVFSHNYTQLVRRYVAGEDLDFELPKALPAEVTVPTAPTKARQILAELRAKHGLGGGINAKIG</sequence>